<dbReference type="Proteomes" id="UP001057452">
    <property type="component" value="Chromosome 4"/>
</dbReference>
<comment type="caution">
    <text evidence="1">The sequence shown here is derived from an EMBL/GenBank/DDBJ whole genome shotgun (WGS) entry which is preliminary data.</text>
</comment>
<sequence>VLDAAFEENDPVKCQPEKQAMLVDPHPVATSSSTSFLEVEPSTDVGHADAQPFPQLPETPKTTQITAAPISNPTRREFQNSATRGEGGVVGRPKKLVHTRAKSIQCELVPLPPLTLLRPFGESTVKEHIVAEETEFPMVKEEESDCDSSDDRDMTGEPDSVDPEWFPPEDIEEEDDYM</sequence>
<organism evidence="1 2">
    <name type="scientific">Chaenocephalus aceratus</name>
    <name type="common">Blackfin icefish</name>
    <name type="synonym">Chaenichthys aceratus</name>
    <dbReference type="NCBI Taxonomy" id="36190"/>
    <lineage>
        <taxon>Eukaryota</taxon>
        <taxon>Metazoa</taxon>
        <taxon>Chordata</taxon>
        <taxon>Craniata</taxon>
        <taxon>Vertebrata</taxon>
        <taxon>Euteleostomi</taxon>
        <taxon>Actinopterygii</taxon>
        <taxon>Neopterygii</taxon>
        <taxon>Teleostei</taxon>
        <taxon>Neoteleostei</taxon>
        <taxon>Acanthomorphata</taxon>
        <taxon>Eupercaria</taxon>
        <taxon>Perciformes</taxon>
        <taxon>Notothenioidei</taxon>
        <taxon>Channichthyidae</taxon>
        <taxon>Chaenocephalus</taxon>
    </lineage>
</organism>
<evidence type="ECO:0000313" key="2">
    <source>
        <dbReference type="Proteomes" id="UP001057452"/>
    </source>
</evidence>
<proteinExistence type="predicted"/>
<feature type="non-terminal residue" evidence="1">
    <location>
        <position position="1"/>
    </location>
</feature>
<protein>
    <submittedName>
        <fullName evidence="1">Uncharacterized protein</fullName>
    </submittedName>
</protein>
<accession>A0ACB9XRQ5</accession>
<gene>
    <name evidence="1" type="ORF">KUCAC02_023414</name>
</gene>
<name>A0ACB9XRQ5_CHAAC</name>
<evidence type="ECO:0000313" key="1">
    <source>
        <dbReference type="EMBL" id="KAI4829370.1"/>
    </source>
</evidence>
<reference evidence="1" key="1">
    <citation type="submission" date="2022-05" db="EMBL/GenBank/DDBJ databases">
        <title>Chromosome-level genome of Chaenocephalus aceratus.</title>
        <authorList>
            <person name="Park H."/>
        </authorList>
    </citation>
    <scope>NUCLEOTIDE SEQUENCE</scope>
    <source>
        <strain evidence="1">KU_202001</strain>
    </source>
</reference>
<dbReference type="EMBL" id="CM043788">
    <property type="protein sequence ID" value="KAI4829370.1"/>
    <property type="molecule type" value="Genomic_DNA"/>
</dbReference>
<keyword evidence="2" id="KW-1185">Reference proteome</keyword>